<evidence type="ECO:0000256" key="2">
    <source>
        <dbReference type="ARBA" id="ARBA00012150"/>
    </source>
</evidence>
<dbReference type="RefSeq" id="WP_046922685.1">
    <property type="nucleotide sequence ID" value="NZ_AYYL01000024.1"/>
</dbReference>
<feature type="domain" description="Acylphosphatase-like" evidence="7">
    <location>
        <begin position="37"/>
        <end position="123"/>
    </location>
</feature>
<comment type="similarity">
    <text evidence="1 6">Belongs to the acylphosphatase family.</text>
</comment>
<comment type="catalytic activity">
    <reaction evidence="4 5">
        <text>an acyl phosphate + H2O = a carboxylate + phosphate + H(+)</text>
        <dbReference type="Rhea" id="RHEA:14965"/>
        <dbReference type="ChEBI" id="CHEBI:15377"/>
        <dbReference type="ChEBI" id="CHEBI:15378"/>
        <dbReference type="ChEBI" id="CHEBI:29067"/>
        <dbReference type="ChEBI" id="CHEBI:43474"/>
        <dbReference type="ChEBI" id="CHEBI:59918"/>
        <dbReference type="EC" id="3.6.1.7"/>
    </reaction>
</comment>
<evidence type="ECO:0000256" key="1">
    <source>
        <dbReference type="ARBA" id="ARBA00005614"/>
    </source>
</evidence>
<dbReference type="EMBL" id="FOPI01000007">
    <property type="protein sequence ID" value="SFG24123.1"/>
    <property type="molecule type" value="Genomic_DNA"/>
</dbReference>
<dbReference type="PANTHER" id="PTHR47268:SF4">
    <property type="entry name" value="ACYLPHOSPHATASE"/>
    <property type="match status" value="1"/>
</dbReference>
<keyword evidence="5" id="KW-0378">Hydrolase</keyword>
<evidence type="ECO:0000256" key="3">
    <source>
        <dbReference type="ARBA" id="ARBA00015991"/>
    </source>
</evidence>
<dbReference type="GO" id="GO:0003998">
    <property type="term" value="F:acylphosphatase activity"/>
    <property type="evidence" value="ECO:0007669"/>
    <property type="project" value="UniProtKB-EC"/>
</dbReference>
<evidence type="ECO:0000313" key="8">
    <source>
        <dbReference type="EMBL" id="SFG24123.1"/>
    </source>
</evidence>
<evidence type="ECO:0000313" key="9">
    <source>
        <dbReference type="Proteomes" id="UP000182635"/>
    </source>
</evidence>
<dbReference type="Gene3D" id="3.30.70.100">
    <property type="match status" value="1"/>
</dbReference>
<reference evidence="9" key="1">
    <citation type="submission" date="2016-10" db="EMBL/GenBank/DDBJ databases">
        <authorList>
            <person name="Varghese N."/>
            <person name="Submissions S."/>
        </authorList>
    </citation>
    <scope>NUCLEOTIDE SEQUENCE [LARGE SCALE GENOMIC DNA]</scope>
    <source>
        <strain evidence="9">DSM 20403</strain>
    </source>
</reference>
<proteinExistence type="inferred from homology"/>
<name>A0A1I2Q8Y7_9LACO</name>
<dbReference type="EC" id="3.6.1.7" evidence="2 5"/>
<evidence type="ECO:0000259" key="7">
    <source>
        <dbReference type="PROSITE" id="PS51160"/>
    </source>
</evidence>
<dbReference type="PROSITE" id="PS51160">
    <property type="entry name" value="ACYLPHOSPHATASE_3"/>
    <property type="match status" value="1"/>
</dbReference>
<accession>A0A1I2Q8Y7</accession>
<evidence type="ECO:0000256" key="4">
    <source>
        <dbReference type="ARBA" id="ARBA00047645"/>
    </source>
</evidence>
<evidence type="ECO:0000256" key="6">
    <source>
        <dbReference type="RuleBase" id="RU004168"/>
    </source>
</evidence>
<dbReference type="Pfam" id="PF00708">
    <property type="entry name" value="Acylphosphatase"/>
    <property type="match status" value="1"/>
</dbReference>
<gene>
    <name evidence="8" type="ORF">SAMN02910432_00488</name>
</gene>
<dbReference type="InterPro" id="IPR001792">
    <property type="entry name" value="Acylphosphatase-like_dom"/>
</dbReference>
<dbReference type="OrthoDB" id="9808093at2"/>
<dbReference type="SUPFAM" id="SSF54975">
    <property type="entry name" value="Acylphosphatase/BLUF domain-like"/>
    <property type="match status" value="1"/>
</dbReference>
<dbReference type="PANTHER" id="PTHR47268">
    <property type="entry name" value="ACYLPHOSPHATASE"/>
    <property type="match status" value="1"/>
</dbReference>
<dbReference type="InterPro" id="IPR036046">
    <property type="entry name" value="Acylphosphatase-like_dom_sf"/>
</dbReference>
<dbReference type="AlphaFoldDB" id="A0A1I2Q8Y7"/>
<protein>
    <recommendedName>
        <fullName evidence="3 5">acylphosphatase</fullName>
        <ecNumber evidence="2 5">3.6.1.7</ecNumber>
    </recommendedName>
</protein>
<dbReference type="InterPro" id="IPR017968">
    <property type="entry name" value="Acylphosphatase_CS"/>
</dbReference>
<feature type="active site" evidence="5">
    <location>
        <position position="52"/>
    </location>
</feature>
<evidence type="ECO:0000256" key="5">
    <source>
        <dbReference type="PROSITE-ProRule" id="PRU00520"/>
    </source>
</evidence>
<sequence>MFDGIKKWFGQLSEPVQKEKAVLQKFSAKYQDCDKVRLHLIFYGKVQGVGFRYRSTMLANELGLTGWVKNLADGTVEMQVQGSTRAIDKLVEELSDNQFIKIDRIDDQKICINNSERKFEMAN</sequence>
<dbReference type="Proteomes" id="UP000182635">
    <property type="component" value="Unassembled WGS sequence"/>
</dbReference>
<dbReference type="InterPro" id="IPR020456">
    <property type="entry name" value="Acylphosphatase"/>
</dbReference>
<dbReference type="PRINTS" id="PR00112">
    <property type="entry name" value="ACYLPHPHTASE"/>
</dbReference>
<dbReference type="PROSITE" id="PS00151">
    <property type="entry name" value="ACYLPHOSPHATASE_2"/>
    <property type="match status" value="1"/>
</dbReference>
<feature type="active site" evidence="5">
    <location>
        <position position="70"/>
    </location>
</feature>
<organism evidence="8 9">
    <name type="scientific">Ligilactobacillus ruminis DSM 20403 = NBRC 102161</name>
    <dbReference type="NCBI Taxonomy" id="1423798"/>
    <lineage>
        <taxon>Bacteria</taxon>
        <taxon>Bacillati</taxon>
        <taxon>Bacillota</taxon>
        <taxon>Bacilli</taxon>
        <taxon>Lactobacillales</taxon>
        <taxon>Lactobacillaceae</taxon>
        <taxon>Ligilactobacillus</taxon>
    </lineage>
</organism>